<reference evidence="1 2" key="1">
    <citation type="submission" date="2018-05" db="EMBL/GenBank/DDBJ databases">
        <title>Marinilabilia rubrum sp. nov., isolated from saltern sediment.</title>
        <authorList>
            <person name="Zhang R."/>
        </authorList>
    </citation>
    <scope>NUCLEOTIDE SEQUENCE [LARGE SCALE GENOMIC DNA]</scope>
    <source>
        <strain evidence="1 2">WTE16</strain>
    </source>
</reference>
<dbReference type="InterPro" id="IPR029035">
    <property type="entry name" value="DHS-like_NAD/FAD-binding_dom"/>
</dbReference>
<organism evidence="1 2">
    <name type="scientific">Marinilabilia rubra</name>
    <dbReference type="NCBI Taxonomy" id="2162893"/>
    <lineage>
        <taxon>Bacteria</taxon>
        <taxon>Pseudomonadati</taxon>
        <taxon>Bacteroidota</taxon>
        <taxon>Bacteroidia</taxon>
        <taxon>Marinilabiliales</taxon>
        <taxon>Marinilabiliaceae</taxon>
        <taxon>Marinilabilia</taxon>
    </lineage>
</organism>
<name>A0A2U2BAC3_9BACT</name>
<gene>
    <name evidence="1" type="ORF">DDZ16_06535</name>
</gene>
<dbReference type="RefSeq" id="WP_109263639.1">
    <property type="nucleotide sequence ID" value="NZ_QEWP01000004.1"/>
</dbReference>
<dbReference type="Pfam" id="PF13289">
    <property type="entry name" value="SIR2_2"/>
    <property type="match status" value="1"/>
</dbReference>
<dbReference type="AlphaFoldDB" id="A0A2U2BAC3"/>
<keyword evidence="2" id="KW-1185">Reference proteome</keyword>
<proteinExistence type="predicted"/>
<dbReference type="EMBL" id="QEWP01000004">
    <property type="protein sequence ID" value="PWE00016.1"/>
    <property type="molecule type" value="Genomic_DNA"/>
</dbReference>
<protein>
    <submittedName>
        <fullName evidence="1">Uncharacterized protein</fullName>
    </submittedName>
</protein>
<dbReference type="SUPFAM" id="SSF52467">
    <property type="entry name" value="DHS-like NAD/FAD-binding domain"/>
    <property type="match status" value="1"/>
</dbReference>
<dbReference type="Proteomes" id="UP000244956">
    <property type="component" value="Unassembled WGS sequence"/>
</dbReference>
<sequence length="452" mass="53049">MKLSRNGKLAKRIIKRIHRDRKRKTIVILLGAGGAKPWGGPLANDLESVIIENNKYKTTTDHIPVGRFIFDKLREFYTSNEEVNFETFLGFLETLVEYVFSETNEGYRSPSNTSFMPSGFEVKEWISEIMDFQVSQELENGRVILRIPAEAPFGDVEERSNIQRIFFFKLYNHFLSLIARRIEEYSYTIHENSNLNNSLIQFIRFLNSKNTKIRIYTTNYDRLLQKTLGNQCKVFDGFSDNSGDDYYEYYSYQPQRIYEDSDNITYYNLHGSLCWDKDMILPNRGNNFYCYPNQTFPGISWPTLEQVNPGQTLISSNIITGYNKVQRVSLEPINYFNYAFMRDCLDSELLISIGYSFNDIHINRVLKTILNKPKFSFYHITKNANPDDFFSSREYSNIDDLKEVTVAGLPDFQNNEDNPYWHLSKGEQIIRGFYLDGFDGFLENEEWLKMDL</sequence>
<dbReference type="OrthoDB" id="9808492at2"/>
<comment type="caution">
    <text evidence="1">The sequence shown here is derived from an EMBL/GenBank/DDBJ whole genome shotgun (WGS) entry which is preliminary data.</text>
</comment>
<evidence type="ECO:0000313" key="1">
    <source>
        <dbReference type="EMBL" id="PWE00016.1"/>
    </source>
</evidence>
<evidence type="ECO:0000313" key="2">
    <source>
        <dbReference type="Proteomes" id="UP000244956"/>
    </source>
</evidence>
<accession>A0A2U2BAC3</accession>